<accession>A0AAE1FS51</accession>
<evidence type="ECO:0000313" key="3">
    <source>
        <dbReference type="Proteomes" id="UP001286313"/>
    </source>
</evidence>
<feature type="region of interest" description="Disordered" evidence="1">
    <location>
        <begin position="256"/>
        <end position="276"/>
    </location>
</feature>
<dbReference type="EMBL" id="JAWQEG010001767">
    <property type="protein sequence ID" value="KAK3876828.1"/>
    <property type="molecule type" value="Genomic_DNA"/>
</dbReference>
<evidence type="ECO:0000256" key="1">
    <source>
        <dbReference type="SAM" id="MobiDB-lite"/>
    </source>
</evidence>
<organism evidence="2 3">
    <name type="scientific">Petrolisthes cinctipes</name>
    <name type="common">Flat porcelain crab</name>
    <dbReference type="NCBI Taxonomy" id="88211"/>
    <lineage>
        <taxon>Eukaryota</taxon>
        <taxon>Metazoa</taxon>
        <taxon>Ecdysozoa</taxon>
        <taxon>Arthropoda</taxon>
        <taxon>Crustacea</taxon>
        <taxon>Multicrustacea</taxon>
        <taxon>Malacostraca</taxon>
        <taxon>Eumalacostraca</taxon>
        <taxon>Eucarida</taxon>
        <taxon>Decapoda</taxon>
        <taxon>Pleocyemata</taxon>
        <taxon>Anomura</taxon>
        <taxon>Galatheoidea</taxon>
        <taxon>Porcellanidae</taxon>
        <taxon>Petrolisthes</taxon>
    </lineage>
</organism>
<feature type="region of interest" description="Disordered" evidence="1">
    <location>
        <begin position="294"/>
        <end position="395"/>
    </location>
</feature>
<feature type="compositionally biased region" description="Polar residues" evidence="1">
    <location>
        <begin position="294"/>
        <end position="310"/>
    </location>
</feature>
<reference evidence="2" key="1">
    <citation type="submission" date="2023-10" db="EMBL/GenBank/DDBJ databases">
        <title>Genome assemblies of two species of porcelain crab, Petrolisthes cinctipes and Petrolisthes manimaculis (Anomura: Porcellanidae).</title>
        <authorList>
            <person name="Angst P."/>
        </authorList>
    </citation>
    <scope>NUCLEOTIDE SEQUENCE</scope>
    <source>
        <strain evidence="2">PB745_01</strain>
        <tissue evidence="2">Gill</tissue>
    </source>
</reference>
<proteinExistence type="predicted"/>
<dbReference type="Proteomes" id="UP001286313">
    <property type="component" value="Unassembled WGS sequence"/>
</dbReference>
<gene>
    <name evidence="2" type="ORF">Pcinc_018402</name>
</gene>
<dbReference type="AlphaFoldDB" id="A0AAE1FS51"/>
<comment type="caution">
    <text evidence="2">The sequence shown here is derived from an EMBL/GenBank/DDBJ whole genome shotgun (WGS) entry which is preliminary data.</text>
</comment>
<feature type="region of interest" description="Disordered" evidence="1">
    <location>
        <begin position="118"/>
        <end position="234"/>
    </location>
</feature>
<keyword evidence="3" id="KW-1185">Reference proteome</keyword>
<feature type="compositionally biased region" description="Polar residues" evidence="1">
    <location>
        <begin position="317"/>
        <end position="370"/>
    </location>
</feature>
<name>A0AAE1FS51_PETCI</name>
<feature type="region of interest" description="Disordered" evidence="1">
    <location>
        <begin position="1"/>
        <end position="29"/>
    </location>
</feature>
<sequence length="395" mass="42245">MVDYDLTAAKAQNSDSTSSVASGDASSTLSTTKCNVHKHTLTRGSPNLTSTSVSLHHTSASRTCSYTSASSARNHIPNIYRGHASASGPGNHTSTNSARIHSASGLCSRNVAVGSCSHSSSTKFTNQVSGIGSSNHNPAIDSLSLTPGKGLHSQTPASRPHSQTRVGRSSNETPASGTRLTSTRRPLRQSSANGSHSQIPASTPRRQTSSIGPPSKISTRGLRRQTPVICPQSQTPVIGRRHISTKVTCSQIKVSDPCKQVSTSRPRSYTKARNCPTLGQTKVSDLRIPISSSNSCRQFSNNGFHSGPRSQSKDKYPSSQSKANYGRSQHEAYNSQIATSGSQSLSHDTSTAGPPNHLLLTNSRQKQTQVHIPRRHINKKSTGPLNKQPRPIWRY</sequence>
<feature type="compositionally biased region" description="Low complexity" evidence="1">
    <location>
        <begin position="14"/>
        <end position="29"/>
    </location>
</feature>
<feature type="compositionally biased region" description="Polar residues" evidence="1">
    <location>
        <begin position="118"/>
        <end position="137"/>
    </location>
</feature>
<protein>
    <submittedName>
        <fullName evidence="2">Uncharacterized protein</fullName>
    </submittedName>
</protein>
<feature type="compositionally biased region" description="Polar residues" evidence="1">
    <location>
        <begin position="152"/>
        <end position="218"/>
    </location>
</feature>
<evidence type="ECO:0000313" key="2">
    <source>
        <dbReference type="EMBL" id="KAK3876828.1"/>
    </source>
</evidence>